<evidence type="ECO:0000313" key="3">
    <source>
        <dbReference type="Proteomes" id="UP000541352"/>
    </source>
</evidence>
<evidence type="ECO:0000313" key="2">
    <source>
        <dbReference type="EMBL" id="MBB3836830.1"/>
    </source>
</evidence>
<keyword evidence="3" id="KW-1185">Reference proteome</keyword>
<dbReference type="Proteomes" id="UP000541352">
    <property type="component" value="Unassembled WGS sequence"/>
</dbReference>
<organism evidence="2 3">
    <name type="scientific">Runella defluvii</name>
    <dbReference type="NCBI Taxonomy" id="370973"/>
    <lineage>
        <taxon>Bacteria</taxon>
        <taxon>Pseudomonadati</taxon>
        <taxon>Bacteroidota</taxon>
        <taxon>Cytophagia</taxon>
        <taxon>Cytophagales</taxon>
        <taxon>Spirosomataceae</taxon>
        <taxon>Runella</taxon>
    </lineage>
</organism>
<dbReference type="RefSeq" id="WP_183971592.1">
    <property type="nucleotide sequence ID" value="NZ_JACIBY010000001.1"/>
</dbReference>
<feature type="chain" id="PRO_5031240173" description="BNR repeat-containing family member" evidence="1">
    <location>
        <begin position="22"/>
        <end position="490"/>
    </location>
</feature>
<gene>
    <name evidence="2" type="ORF">FHS57_000812</name>
</gene>
<protein>
    <recommendedName>
        <fullName evidence="4">BNR repeat-containing family member</fullName>
    </recommendedName>
</protein>
<dbReference type="EMBL" id="JACIBY010000001">
    <property type="protein sequence ID" value="MBB3836830.1"/>
    <property type="molecule type" value="Genomic_DNA"/>
</dbReference>
<reference evidence="2 3" key="1">
    <citation type="submission" date="2020-08" db="EMBL/GenBank/DDBJ databases">
        <title>Genomic Encyclopedia of Type Strains, Phase IV (KMG-IV): sequencing the most valuable type-strain genomes for metagenomic binning, comparative biology and taxonomic classification.</title>
        <authorList>
            <person name="Goeker M."/>
        </authorList>
    </citation>
    <scope>NUCLEOTIDE SEQUENCE [LARGE SCALE GENOMIC DNA]</scope>
    <source>
        <strain evidence="2 3">DSM 17976</strain>
    </source>
</reference>
<proteinExistence type="predicted"/>
<keyword evidence="1" id="KW-0732">Signal</keyword>
<evidence type="ECO:0000256" key="1">
    <source>
        <dbReference type="SAM" id="SignalP"/>
    </source>
</evidence>
<sequence>MKNTFFYAIALTVFCLPSLQAQTLNQTDDGFRGIWYHIGKLDNEYVHKYSGGLGTYPSNHNPFAVYSPEVNKTFFCYGGASKAAKPSLLHEIAFYDHQTGLVSKPTIVLDKATDDAHDNPVLNIDAQGYIWVFSTSHGVERPSYLHRSRKPYDISAFDKIEATFIKNGQETAFNNFSYLQSYYQKGNGFFHLMTHYERGILKYGAKKPRRTIGFITSLDGLKWSAIKNIGTIQEGHYQTSGQWKNKIGTSFNMHPDTEKGAGLDYRTNLYYVETADFGKTWQNAAEETVQLPLATPQNAALVKDYQSLGLNVYINDVAHTSKGYPVILYVTSKGPDPGPAQGPHTWQVAAWNGKAWDIATVALSDHNYDMGSLYIENTNRWKIIGPVEAGPQPYGTGGEVGVWVSNNQGKTWKKQPSLTQNSVYNHSYVRRPAHVHPDFYAFWADGHARQPSESSLYFANQKGEVFRLPRQMTTEMAKPERVLVAPSRKF</sequence>
<dbReference type="SUPFAM" id="SSF50939">
    <property type="entry name" value="Sialidases"/>
    <property type="match status" value="1"/>
</dbReference>
<dbReference type="InterPro" id="IPR036278">
    <property type="entry name" value="Sialidase_sf"/>
</dbReference>
<evidence type="ECO:0008006" key="4">
    <source>
        <dbReference type="Google" id="ProtNLM"/>
    </source>
</evidence>
<accession>A0A7W5ZHQ5</accession>
<comment type="caution">
    <text evidence="2">The sequence shown here is derived from an EMBL/GenBank/DDBJ whole genome shotgun (WGS) entry which is preliminary data.</text>
</comment>
<dbReference type="Pfam" id="PF15892">
    <property type="entry name" value="BNR_4"/>
    <property type="match status" value="1"/>
</dbReference>
<feature type="signal peptide" evidence="1">
    <location>
        <begin position="1"/>
        <end position="21"/>
    </location>
</feature>
<dbReference type="AlphaFoldDB" id="A0A7W5ZHQ5"/>
<name>A0A7W5ZHQ5_9BACT</name>